<evidence type="ECO:0000259" key="4">
    <source>
        <dbReference type="PROSITE" id="PS51211"/>
    </source>
</evidence>
<dbReference type="EMBL" id="AAZO01001808">
    <property type="status" value="NOT_ANNOTATED_CDS"/>
    <property type="molecule type" value="Genomic_DNA"/>
</dbReference>
<dbReference type="InterPro" id="IPR015819">
    <property type="entry name" value="Lipid_transp_b-sht_shell"/>
</dbReference>
<protein>
    <submittedName>
        <fullName evidence="6">Apolipophorins, putative</fullName>
    </submittedName>
</protein>
<reference evidence="6" key="1">
    <citation type="submission" date="2007-04" db="EMBL/GenBank/DDBJ databases">
        <title>Annotation of Pediculus humanus corporis strain USDA.</title>
        <authorList>
            <person name="Kirkness E."/>
            <person name="Hannick L."/>
            <person name="Hass B."/>
            <person name="Bruggner R."/>
            <person name="Lawson D."/>
            <person name="Bidwell S."/>
            <person name="Joardar V."/>
            <person name="Caler E."/>
            <person name="Walenz B."/>
            <person name="Inman J."/>
            <person name="Schobel S."/>
            <person name="Galinsky K."/>
            <person name="Amedeo P."/>
            <person name="Strausberg R."/>
        </authorList>
    </citation>
    <scope>NUCLEOTIDE SEQUENCE</scope>
    <source>
        <strain evidence="6">USDA</strain>
    </source>
</reference>
<dbReference type="GeneID" id="8236466"/>
<dbReference type="InterPro" id="IPR050733">
    <property type="entry name" value="Vitellogenin/Apolipophorin"/>
</dbReference>
<dbReference type="InterPro" id="IPR015255">
    <property type="entry name" value="Vitellinogen_open_b-sht"/>
</dbReference>
<dbReference type="KEGG" id="phu:Phum_PHUM154960"/>
<dbReference type="CTD" id="8236466"/>
<dbReference type="STRING" id="121224.E0VFC1"/>
<dbReference type="HOGENOM" id="CLU_225812_0_0_1"/>
<dbReference type="RefSeq" id="XP_002424815.1">
    <property type="nucleotide sequence ID" value="XM_002424770.1"/>
</dbReference>
<dbReference type="FunCoup" id="E0VFC1">
    <property type="interactions" value="46"/>
</dbReference>
<evidence type="ECO:0000259" key="5">
    <source>
        <dbReference type="PROSITE" id="PS51233"/>
    </source>
</evidence>
<evidence type="ECO:0000313" key="6">
    <source>
        <dbReference type="EMBL" id="EEB12077.1"/>
    </source>
</evidence>
<dbReference type="SMART" id="SM00638">
    <property type="entry name" value="LPD_N"/>
    <property type="match status" value="1"/>
</dbReference>
<dbReference type="Pfam" id="PF01347">
    <property type="entry name" value="Vitellogenin_N"/>
    <property type="match status" value="1"/>
</dbReference>
<dbReference type="PROSITE" id="PS51233">
    <property type="entry name" value="VWFD"/>
    <property type="match status" value="1"/>
</dbReference>
<keyword evidence="8" id="KW-1185">Reference proteome</keyword>
<dbReference type="eggNOG" id="KOG4338">
    <property type="taxonomic scope" value="Eukaryota"/>
</dbReference>
<dbReference type="SUPFAM" id="SSF48431">
    <property type="entry name" value="Lipovitellin-phosvitin complex, superhelical domain"/>
    <property type="match status" value="1"/>
</dbReference>
<dbReference type="Gene3D" id="2.20.50.20">
    <property type="entry name" value="Lipovitellin. Chain A, domain 3"/>
    <property type="match status" value="1"/>
</dbReference>
<dbReference type="InterPro" id="IPR015817">
    <property type="entry name" value="Vitellinogen_open_b-sht_sub1"/>
</dbReference>
<dbReference type="GO" id="GO:0005319">
    <property type="term" value="F:lipid transporter activity"/>
    <property type="evidence" value="ECO:0007669"/>
    <property type="project" value="InterPro"/>
</dbReference>
<evidence type="ECO:0000313" key="7">
    <source>
        <dbReference type="EnsemblMetazoa" id="PHUM154960-PA"/>
    </source>
</evidence>
<dbReference type="InterPro" id="IPR001747">
    <property type="entry name" value="Vitellogenin_N"/>
</dbReference>
<dbReference type="InterPro" id="IPR001846">
    <property type="entry name" value="VWF_type-D"/>
</dbReference>
<keyword evidence="1" id="KW-0732">Signal</keyword>
<accession>E0VFC1</accession>
<evidence type="ECO:0000256" key="1">
    <source>
        <dbReference type="ARBA" id="ARBA00022729"/>
    </source>
</evidence>
<name>E0VFC1_PEDHC</name>
<evidence type="ECO:0000256" key="2">
    <source>
        <dbReference type="ARBA" id="ARBA00023180"/>
    </source>
</evidence>
<reference evidence="7" key="3">
    <citation type="submission" date="2021-02" db="UniProtKB">
        <authorList>
            <consortium name="EnsemblMetazoa"/>
        </authorList>
    </citation>
    <scope>IDENTIFICATION</scope>
    <source>
        <strain evidence="7">USDA</strain>
    </source>
</reference>
<evidence type="ECO:0000256" key="3">
    <source>
        <dbReference type="PROSITE-ProRule" id="PRU00557"/>
    </source>
</evidence>
<dbReference type="InterPro" id="IPR015816">
    <property type="entry name" value="Vitellinogen_b-sht_N"/>
</dbReference>
<dbReference type="SMART" id="SM01169">
    <property type="entry name" value="DUF1943"/>
    <property type="match status" value="1"/>
</dbReference>
<dbReference type="Gene3D" id="2.30.230.10">
    <property type="entry name" value="Lipovitellin, beta-sheet shell regions, chain A"/>
    <property type="match status" value="1"/>
</dbReference>
<dbReference type="OMA" id="MTWTILE"/>
<comment type="caution">
    <text evidence="3">Lacks conserved residue(s) required for the propagation of feature annotation.</text>
</comment>
<sequence>MQRTGNFLKLEEGVTYNYNLEGNTETYVPKSKGPFGESVKLNFKAKVEVSSLPECKTVVQLRNVQVTGPDGKPYQSLPKLEQHPLVVSLHGGKLDSEVCAAHDDEYASLNVKRAVASLLQVGGSERGGSNVETDVFGVCPTYSKVTKDGEVTVVAKHRDLEKCQFREKLRQSFFAVSHGHESELQSSPLMDSQYESEQRFKNGVLESATVKEEYLFRPFSNRDSGAKTKVLTKLVFESKTPAAPPAVSNNEPRQVFFENPHETVTCTVQTLMTALHKVADSEHADPSVSAHVGKDFGDLVRLMRRASKADLLSVYGNCKAGAGFKDRQVAKKVFTDALFAAGSADSVAAAVELLQSNEVTGKFAKYWYLSFAFVRHVSGSTLTSVLTLLDNPKAPFEAYLGVGALAGHYCREHNCDGVPQFDQLLAKFTEVLGTNAKGSREKENHVIAALKGLRNVKHLNEETANKVTQLLKDGHASTRVRVAALETAQTDACRGKLLKGASEVFYNREEDSEVRLKAFLVMVECPNPKLANKLSEFLETEPVNQVGSFVTSYLRNLRSSSNPDKEHLRDVLYNVKPRKKFPFDVRKFSRNHEFSYNFDALSTSASVESNVLFSQKSYLPRSVNLNLTTEVFGHAFNLFELNVRGENLERAYEKYFGPKGYFSTHKPMEVVRDATHVYKEVRDRVKDKYSNFVSRSRRSVSRADTDNFASKVKLYNSKLDYNVDLDLSLRVLGNELSWVNVEDVETPFTPNEVVDKLSHFVESNLGKVKDLNKDYKNHFHFLDTQLTYPTSMGLPIRLNAVGSGALYLKFNVNCDVASFMKDPKNGQAKFELVPSASVDVTGEFSVDGYAVEAGVKVSGNLHSSTGSEVSLKMLDGHGFDLNVGLPVKKSDLLTVNTDVFSFVREQGQVGTEHALEFNVPRKDYHGCFDQLQSLVGLTFCGDVGFPSDQKTLVSGAANYPLNGHSKVSLRIEKEDETLTSYHARFFFDLANPQNRRVEFKLDTPGTKVPREISLLAALTTQPEKAVDFRFVSPLHRVSAKGALTNNDHEYTISGFARLDDAHEYKARVGFLKNGQVFKPVLEYTPVGGVPTDVKVEGEVLVEKGGDSHRRFTFRGLRILHPSRTYTVDGTVEMEKTFCKADLNVGYNEHTVHVKSDILVDRSLKHVKVDGALSTTQYPEFNFALNYEYKKEDHQVENNLVVSHGRDLASTQNKLTLYQLVRYHYKSLQEYDVSTKNLLSYPVFGVEVRLDGGMTRKHFNYDAEVKYGKYRAHSKLDAKTALKELGDYDVDFVLAAFDKELCLSAKREVVDPYKSRFTQKLDLKPGKSYDLAAEVVHHFGGSEMKFSVVATSTNYPNYVLDAGFVTTPALFDGHCKVNDGTKDCVDGFLKFSKVPPRQGNFKLFIDNVLDSQGECNLHEKVTGSFSAHLLNVNTVFKGSFDLAKTENKYAGQVQASSERNGQPNWQLFVNTDTDVQSTSVNSRNKVKLSEKELELNFHGDYKGKDLDTSFAGGYELTLPSGKFLMGNTKLAYNVLHKTMNGDLFVEVGYSEQRGGHLTKYFLDSYAKNLNLKKYSVDSKFEVGRECPKGNVKFSNLFRCMPHEETYIMDEETTFTGSLVKTPFEYKGHAVFSRAEANFDVSSNFGDYNFKSRGKLLTGVEDKVRHLECQTELSTPHESARRVQMDSVFHFGVGDETKPFVQLKQEFTCNEKMFKVNGEAELHKKHGNLKGSLMLPGEPRPSTLDVNYKRELVNDLRKTEVFVNANYDNDKHVNVNSVFEYKTGEYMLNGHVTGQTSLQKLSSFDLQFAHKKLSSTARNTDFGLTVNGEKVEGFCKIDLAPKQRLVDLTVNSAGGKSRVFYKVNHKSDRQVTNEAQFVWTLNGGGQLDLSSNVDIESHDNFHVLIKVNSEKLKINKLKLEVGNRATKSGTGKKINFAAQTADKKGFAGSVTYAMKELPHGFTLEGKGQIEFQAAKHPLTYKAEYKTLTRANDGETGTLFTLNSDFEKGSFVLEQKLSDKELFYVSKFCRDNVCAVSEMKNKLQLSDFSEMNHEAFLLYQNDFLENHYTFKALSKTHRKGFTVNHETGLNVNGKSYNLKYYVKQEDAGLVLDLPSREVAAVASYDFPLHLSTGKPNTDFKNVQVRFDGSFYLDRRNKPNDKGNLFVYGDFAATSKSLSSKGEVKITHPALHKDLVLRGKGAAAVDQRLVDVSLDVDVFNRKNQRVTLTLTVDHFKAGNGHNVTASTGLVSKGMNLDVSTSSHLFADEHGLSAGSFLYYHDSNNVRKEAGAVFEANPKRLYAMVRVPAKELLRVDSVVQGEPQHQVVDTEINIAELRHYTVRVETTGLHSLHASICPKDNPNHKLFLTAGLNPKLLEFKVEHLEGGATDNLLAVVLTSRSNQETQPNFEINSEKIKEIMKKCKSTGKETVEQLKKLVVDLSKQTVEDYSNLLKGVKKAQPDFKPLVQYYQNEFELARKELAEDPYFKHCSTVFQNVFGGVIEFLEEYVKKLVSSFEKLSHEVDEVQVKLTQLCKEVLTRVTESYEKMAEPVMGVFTHLCDGACAVAEYGLDFLKAHEPEIKHVLTGVSGYVQEFTQFLVNTVDQVRQEARDFFKVLVDQLKTLPIYTTFEEKYKELTNVELPQTLKNFYSEITFAVEDMMKTPELKDFFENLLGYLFKFPVPSFLVRLPKVGPFKEFTFVRYLNSLTELPSLSDFYYTYRPLMYPARNVPPFEARALIADSHHFFTFDQKHFAFKGTCSYVLAQDFLDGNFSLVGNFENGKIKSVVMNDEHDTVELFSDNTVSVNGQHGDYPVDHNNFHGWVRYGTFNLKHKSGVHLTKYHKQDTFVVKVSGFYFGRTRGLLGTISNEHYDDFLLPNGHVAKDVVEFVDAYRVNEACPSCVEVPSVQERVPECTKFFSSESSLSKGFPLVNHELYREACDQLVSGSPDKLKSACDVAAAYVLALKPHYPFTLDVPEECVNCVINGQPTNYGQDLTVQSPQGKADVVIVFEQSAFNNQVFKELLTPLMPVLKQDLEQKGLGDVNFALIGYGGPDHDYPVHFGNNGKVTYEGNADKIKFKTEEDPKPNYEKWEDKLKFVINFVKTELGHEPIVSAMEEANIYPFRQGAAKIILLVNSQSCPLSPTFPFSLQVPRTLSIKKYYKDLGLQFHLITPLSKTMTVSNKPEAELKNVVGFDAEKVYTFADAKKNELEGDANVRPHLVYNHDLCVTFSQYNGGAAFNSNVFAHAKPEQQKKFIHVVSKRIAQGAVAHHFTESCSCALYHGVFSYPKCRVVGHA</sequence>
<dbReference type="InParanoid" id="E0VFC1"/>
<reference evidence="6" key="2">
    <citation type="submission" date="2007-04" db="EMBL/GenBank/DDBJ databases">
        <title>The genome of the human body louse.</title>
        <authorList>
            <consortium name="The Human Body Louse Genome Consortium"/>
            <person name="Kirkness E."/>
            <person name="Walenz B."/>
            <person name="Hass B."/>
            <person name="Bruggner R."/>
            <person name="Strausberg R."/>
        </authorList>
    </citation>
    <scope>NUCLEOTIDE SEQUENCE</scope>
    <source>
        <strain evidence="6">USDA</strain>
    </source>
</reference>
<evidence type="ECO:0000313" key="8">
    <source>
        <dbReference type="Proteomes" id="UP000009046"/>
    </source>
</evidence>
<feature type="domain" description="Vitellogenin" evidence="4">
    <location>
        <begin position="10"/>
        <end position="623"/>
    </location>
</feature>
<dbReference type="PROSITE" id="PS51211">
    <property type="entry name" value="VITELLOGENIN"/>
    <property type="match status" value="1"/>
</dbReference>
<dbReference type="PANTHER" id="PTHR23345">
    <property type="entry name" value="VITELLOGENIN-RELATED"/>
    <property type="match status" value="1"/>
</dbReference>
<dbReference type="Proteomes" id="UP000009046">
    <property type="component" value="Unassembled WGS sequence"/>
</dbReference>
<dbReference type="EMBL" id="DS235111">
    <property type="protein sequence ID" value="EEB12077.1"/>
    <property type="molecule type" value="Genomic_DNA"/>
</dbReference>
<dbReference type="SUPFAM" id="SSF58113">
    <property type="entry name" value="Apolipoprotein A-I"/>
    <property type="match status" value="1"/>
</dbReference>
<dbReference type="InterPro" id="IPR011030">
    <property type="entry name" value="Lipovitellin_superhlx_dom"/>
</dbReference>
<dbReference type="EnsemblMetazoa" id="PHUM154960-RA">
    <property type="protein sequence ID" value="PHUM154960-PA"/>
    <property type="gene ID" value="PHUM154960"/>
</dbReference>
<dbReference type="OrthoDB" id="6484170at2759"/>
<feature type="domain" description="VWFD" evidence="5">
    <location>
        <begin position="2730"/>
        <end position="2894"/>
    </location>
</feature>
<organism>
    <name type="scientific">Pediculus humanus subsp. corporis</name>
    <name type="common">Body louse</name>
    <dbReference type="NCBI Taxonomy" id="121224"/>
    <lineage>
        <taxon>Eukaryota</taxon>
        <taxon>Metazoa</taxon>
        <taxon>Ecdysozoa</taxon>
        <taxon>Arthropoda</taxon>
        <taxon>Hexapoda</taxon>
        <taxon>Insecta</taxon>
        <taxon>Pterygota</taxon>
        <taxon>Neoptera</taxon>
        <taxon>Paraneoptera</taxon>
        <taxon>Psocodea</taxon>
        <taxon>Troctomorpha</taxon>
        <taxon>Phthiraptera</taxon>
        <taxon>Anoplura</taxon>
        <taxon>Pediculidae</taxon>
        <taxon>Pediculus</taxon>
    </lineage>
</organism>
<dbReference type="SUPFAM" id="SSF56968">
    <property type="entry name" value="Lipovitellin-phosvitin complex, beta-sheet shell regions"/>
    <property type="match status" value="2"/>
</dbReference>
<keyword evidence="2" id="KW-0325">Glycoprotein</keyword>
<dbReference type="PANTHER" id="PTHR23345:SF36">
    <property type="entry name" value="APOLIPOPHORINS"/>
    <property type="match status" value="1"/>
</dbReference>
<proteinExistence type="predicted"/>
<gene>
    <name evidence="7" type="primary">8236466</name>
    <name evidence="6" type="ORF">Phum_PHUM154960</name>
</gene>
<dbReference type="Gene3D" id="2.20.80.10">
    <property type="entry name" value="Lipovitellin-phosvitin complex, chain A, domain 4"/>
    <property type="match status" value="1"/>
</dbReference>
<dbReference type="VEuPathDB" id="VectorBase:PHUM154960"/>
<dbReference type="SMART" id="SM00216">
    <property type="entry name" value="VWD"/>
    <property type="match status" value="1"/>
</dbReference>
<dbReference type="Pfam" id="PF09172">
    <property type="entry name" value="Vit_open_b-sht"/>
    <property type="match status" value="1"/>
</dbReference>
<dbReference type="Gene3D" id="1.25.10.20">
    <property type="entry name" value="Vitellinogen, superhelical"/>
    <property type="match status" value="1"/>
</dbReference>
<dbReference type="Pfam" id="PF00094">
    <property type="entry name" value="VWD"/>
    <property type="match status" value="1"/>
</dbReference>